<name>A0AAD4JQU3_9MUSC</name>
<dbReference type="Proteomes" id="UP001200034">
    <property type="component" value="Unassembled WGS sequence"/>
</dbReference>
<keyword evidence="2" id="KW-1185">Reference proteome</keyword>
<gene>
    <name evidence="1" type="ORF">KR093_001350</name>
</gene>
<proteinExistence type="predicted"/>
<evidence type="ECO:0000313" key="1">
    <source>
        <dbReference type="EMBL" id="KAH8354921.1"/>
    </source>
</evidence>
<organism evidence="1 2">
    <name type="scientific">Drosophila rubida</name>
    <dbReference type="NCBI Taxonomy" id="30044"/>
    <lineage>
        <taxon>Eukaryota</taxon>
        <taxon>Metazoa</taxon>
        <taxon>Ecdysozoa</taxon>
        <taxon>Arthropoda</taxon>
        <taxon>Hexapoda</taxon>
        <taxon>Insecta</taxon>
        <taxon>Pterygota</taxon>
        <taxon>Neoptera</taxon>
        <taxon>Endopterygota</taxon>
        <taxon>Diptera</taxon>
        <taxon>Brachycera</taxon>
        <taxon>Muscomorpha</taxon>
        <taxon>Ephydroidea</taxon>
        <taxon>Drosophilidae</taxon>
        <taxon>Drosophila</taxon>
    </lineage>
</organism>
<comment type="caution">
    <text evidence="1">The sequence shown here is derived from an EMBL/GenBank/DDBJ whole genome shotgun (WGS) entry which is preliminary data.</text>
</comment>
<dbReference type="EMBL" id="JAJJHW010003889">
    <property type="protein sequence ID" value="KAH8354921.1"/>
    <property type="molecule type" value="Genomic_DNA"/>
</dbReference>
<dbReference type="AlphaFoldDB" id="A0AAD4JQU3"/>
<sequence length="169" mass="19687">VTLTTKVLAIGDSEESSAEDKRKSKYKQHNFQDDFRTHLAYLLVGSRSPIDVVEDWNAVWRFGVSVHNKDKHVRRYHFHYVKGNNHPPGTIISGPVISGQEPMENVRKELSEENWVSENDIETPLKTYISKKYYNCDQYIQHIVSNALGSQSSRLFKYLLHLHRECVRD</sequence>
<feature type="non-terminal residue" evidence="1">
    <location>
        <position position="1"/>
    </location>
</feature>
<protein>
    <submittedName>
        <fullName evidence="1">Uncharacterized protein</fullName>
    </submittedName>
</protein>
<reference evidence="1" key="1">
    <citation type="journal article" date="2021" name="Mol. Ecol. Resour.">
        <title>Phylogenomic analyses of the genus Drosophila reveals genomic signals of climate adaptation.</title>
        <authorList>
            <person name="Li F."/>
            <person name="Rane R.V."/>
            <person name="Luria V."/>
            <person name="Xiong Z."/>
            <person name="Chen J."/>
            <person name="Li Z."/>
            <person name="Catullo R.A."/>
            <person name="Griffin P.C."/>
            <person name="Schiffer M."/>
            <person name="Pearce S."/>
            <person name="Lee S.F."/>
            <person name="McElroy K."/>
            <person name="Stocker A."/>
            <person name="Shirriffs J."/>
            <person name="Cockerell F."/>
            <person name="Coppin C."/>
            <person name="Sgro C.M."/>
            <person name="Karger A."/>
            <person name="Cain J.W."/>
            <person name="Weber J.A."/>
            <person name="Santpere G."/>
            <person name="Kirschner M.W."/>
            <person name="Hoffmann A.A."/>
            <person name="Oakeshott J.G."/>
            <person name="Zhang G."/>
        </authorList>
    </citation>
    <scope>NUCLEOTIDE SEQUENCE</scope>
    <source>
        <strain evidence="1">BGI-SZ-2011g</strain>
    </source>
</reference>
<feature type="non-terminal residue" evidence="1">
    <location>
        <position position="169"/>
    </location>
</feature>
<evidence type="ECO:0000313" key="2">
    <source>
        <dbReference type="Proteomes" id="UP001200034"/>
    </source>
</evidence>
<accession>A0AAD4JQU3</accession>